<proteinExistence type="predicted"/>
<feature type="transmembrane region" description="Helical" evidence="1">
    <location>
        <begin position="26"/>
        <end position="46"/>
    </location>
</feature>
<evidence type="ECO:0000259" key="2">
    <source>
        <dbReference type="Pfam" id="PF13239"/>
    </source>
</evidence>
<dbReference type="EMBL" id="JAVRHZ010000001">
    <property type="protein sequence ID" value="MDT0554429.1"/>
    <property type="molecule type" value="Genomic_DNA"/>
</dbReference>
<evidence type="ECO:0000256" key="1">
    <source>
        <dbReference type="SAM" id="Phobius"/>
    </source>
</evidence>
<accession>A0ABU2Y9V3</accession>
<dbReference type="InterPro" id="IPR025698">
    <property type="entry name" value="2TM_dom"/>
</dbReference>
<gene>
    <name evidence="3" type="ORF">RM538_00315</name>
</gene>
<comment type="caution">
    <text evidence="3">The sequence shown here is derived from an EMBL/GenBank/DDBJ whole genome shotgun (WGS) entry which is preliminary data.</text>
</comment>
<keyword evidence="1" id="KW-0472">Membrane</keyword>
<keyword evidence="1" id="KW-0812">Transmembrane</keyword>
<protein>
    <submittedName>
        <fullName evidence="3">2TM domain-containing protein</fullName>
    </submittedName>
</protein>
<reference evidence="3 4" key="1">
    <citation type="submission" date="2023-09" db="EMBL/GenBank/DDBJ databases">
        <authorList>
            <person name="Rey-Velasco X."/>
        </authorList>
    </citation>
    <scope>NUCLEOTIDE SEQUENCE [LARGE SCALE GENOMIC DNA]</scope>
    <source>
        <strain evidence="3 4">W242</strain>
    </source>
</reference>
<dbReference type="RefSeq" id="WP_311331395.1">
    <property type="nucleotide sequence ID" value="NZ_JAVRHZ010000001.1"/>
</dbReference>
<feature type="domain" description="2TM" evidence="2">
    <location>
        <begin position="15"/>
        <end position="108"/>
    </location>
</feature>
<organism evidence="3 4">
    <name type="scientific">Patiriisocius hiemis</name>
    <dbReference type="NCBI Taxonomy" id="3075604"/>
    <lineage>
        <taxon>Bacteria</taxon>
        <taxon>Pseudomonadati</taxon>
        <taxon>Bacteroidota</taxon>
        <taxon>Flavobacteriia</taxon>
        <taxon>Flavobacteriales</taxon>
        <taxon>Flavobacteriaceae</taxon>
        <taxon>Patiriisocius</taxon>
    </lineage>
</organism>
<evidence type="ECO:0000313" key="3">
    <source>
        <dbReference type="EMBL" id="MDT0554429.1"/>
    </source>
</evidence>
<dbReference type="Pfam" id="PF13239">
    <property type="entry name" value="2TM"/>
    <property type="match status" value="1"/>
</dbReference>
<dbReference type="Proteomes" id="UP001254488">
    <property type="component" value="Unassembled WGS sequence"/>
</dbReference>
<feature type="transmembrane region" description="Helical" evidence="1">
    <location>
        <begin position="66"/>
        <end position="88"/>
    </location>
</feature>
<sequence length="119" mass="14404">MELDKMEDYNVAKIEKAKKRIKDIKGFYSHLAVYLVINLIIILVMFDVKDMVRGYQTMDDFNTWFTLNTFSTAILWGIGLFIHWLYVFGPSFKLFKKWEERKIKEFIEKEEETNRTKFN</sequence>
<evidence type="ECO:0000313" key="4">
    <source>
        <dbReference type="Proteomes" id="UP001254488"/>
    </source>
</evidence>
<keyword evidence="4" id="KW-1185">Reference proteome</keyword>
<name>A0ABU2Y9V3_9FLAO</name>
<keyword evidence="1" id="KW-1133">Transmembrane helix</keyword>